<sequence>MNKYIVDRIEGNIVVLLTKGNESVQKDVPIELFPEIIKEGDIVEKSFEGERLKYNIQIDETNSQRNEAKELLNKLKNKNN</sequence>
<organism evidence="1 2">
    <name type="scientific">Aquibacillus rhizosphaerae</name>
    <dbReference type="NCBI Taxonomy" id="3051431"/>
    <lineage>
        <taxon>Bacteria</taxon>
        <taxon>Bacillati</taxon>
        <taxon>Bacillota</taxon>
        <taxon>Bacilli</taxon>
        <taxon>Bacillales</taxon>
        <taxon>Bacillaceae</taxon>
        <taxon>Aquibacillus</taxon>
    </lineage>
</organism>
<keyword evidence="2" id="KW-1185">Reference proteome</keyword>
<dbReference type="Gene3D" id="6.20.120.50">
    <property type="match status" value="1"/>
</dbReference>
<evidence type="ECO:0000313" key="2">
    <source>
        <dbReference type="Proteomes" id="UP001235343"/>
    </source>
</evidence>
<evidence type="ECO:0000313" key="1">
    <source>
        <dbReference type="EMBL" id="MDL4842850.1"/>
    </source>
</evidence>
<dbReference type="RefSeq" id="WP_285934146.1">
    <property type="nucleotide sequence ID" value="NZ_JASTZU010000063.1"/>
</dbReference>
<proteinExistence type="predicted"/>
<name>A0ABT7LAF5_9BACI</name>
<dbReference type="InterPro" id="IPR021377">
    <property type="entry name" value="DUF3006"/>
</dbReference>
<dbReference type="Pfam" id="PF11213">
    <property type="entry name" value="DUF3006"/>
    <property type="match status" value="1"/>
</dbReference>
<gene>
    <name evidence="1" type="ORF">QQS35_20655</name>
</gene>
<dbReference type="EMBL" id="JASTZU010000063">
    <property type="protein sequence ID" value="MDL4842850.1"/>
    <property type="molecule type" value="Genomic_DNA"/>
</dbReference>
<protein>
    <submittedName>
        <fullName evidence="1">DUF3006 domain-containing protein</fullName>
    </submittedName>
</protein>
<comment type="caution">
    <text evidence="1">The sequence shown here is derived from an EMBL/GenBank/DDBJ whole genome shotgun (WGS) entry which is preliminary data.</text>
</comment>
<reference evidence="1 2" key="1">
    <citation type="submission" date="2023-06" db="EMBL/GenBank/DDBJ databases">
        <title>Aquibacillus rhizosphaerae LR5S19.</title>
        <authorList>
            <person name="Sun J.-Q."/>
        </authorList>
    </citation>
    <scope>NUCLEOTIDE SEQUENCE [LARGE SCALE GENOMIC DNA]</scope>
    <source>
        <strain evidence="1 2">LR5S19</strain>
    </source>
</reference>
<accession>A0ABT7LAF5</accession>
<dbReference type="Proteomes" id="UP001235343">
    <property type="component" value="Unassembled WGS sequence"/>
</dbReference>